<dbReference type="PROSITE" id="PS51198">
    <property type="entry name" value="UVRD_HELICASE_ATP_BIND"/>
    <property type="match status" value="1"/>
</dbReference>
<dbReference type="GO" id="GO:0005524">
    <property type="term" value="F:ATP binding"/>
    <property type="evidence" value="ECO:0007669"/>
    <property type="project" value="UniProtKB-UniRule"/>
</dbReference>
<name>A0A918ADJ9_9ACTN</name>
<keyword evidence="1 5" id="KW-0547">Nucleotide-binding</keyword>
<dbReference type="SUPFAM" id="SSF52540">
    <property type="entry name" value="P-loop containing nucleoside triphosphate hydrolases"/>
    <property type="match status" value="1"/>
</dbReference>
<comment type="caution">
    <text evidence="7">The sequence shown here is derived from an EMBL/GenBank/DDBJ whole genome shotgun (WGS) entry which is preliminary data.</text>
</comment>
<keyword evidence="4 5" id="KW-0067">ATP-binding</keyword>
<dbReference type="PANTHER" id="PTHR11070">
    <property type="entry name" value="UVRD / RECB / PCRA DNA HELICASE FAMILY MEMBER"/>
    <property type="match status" value="1"/>
</dbReference>
<dbReference type="RefSeq" id="WP_189144160.1">
    <property type="nucleotide sequence ID" value="NZ_BMNK01000022.1"/>
</dbReference>
<sequence>MPAHQLAPDVLAAEQTHLAESRAALQAMRAHAQSLSSDAAGDWVSQQILQSLLDQRVAALADHPDTPLFFGRLDRSMDDDLPSVIYVGRRHVHDGNSRPLVIDWRAPVSRPFYQASPADPMGVALRRRFGYHGGALTAFEDEPLNQGAELGPSRILTDEIERPRTGPMRDIVATIQPDQDEIVRAALAQTVCVQGAPGTGKTAVGLHRAAYLLFTHRERLARSGVMIVGPNRAFLSYISSVLPALGEVKVDQTTVAGLLGEHATPEDPMVSAVKGDARMAEVLRRALWLHIVKPEEGLVFSKGAYRHRVADYEVREIVASLRGTTRYGPGRAALTQRLAHLVLVRMEQRGESPDDRVQDAVARSKPVRQLVDAIWPKLTPEQVLYRLLADPEFLARAAKSDFSPEEQDTLLWRKPYRSWKSAKWSAADAALLDELGDLIERTPSIGHLVVDEAQDLSEMQLRALGRRCRNGSATVLGDLAQGTTAWSTSSWQAVLKHLGQDGEVTELTLGFRVPREVLDYAARLLPSIAPDLAAPRSLRPGAGSLSVRPDGELGRAVTEALTREGSIGVIVPDALAAEVSASLADVPHAVLGPDSTDEHRLLIVPATLAKGLEYDHVIVVEPADIVAAEPRGLARLYVVLTRAVTSLTVLHRKPLPAQLTA</sequence>
<dbReference type="PANTHER" id="PTHR11070:SF45">
    <property type="entry name" value="DNA 3'-5' HELICASE"/>
    <property type="match status" value="1"/>
</dbReference>
<evidence type="ECO:0000256" key="4">
    <source>
        <dbReference type="ARBA" id="ARBA00022840"/>
    </source>
</evidence>
<dbReference type="InterPro" id="IPR014016">
    <property type="entry name" value="UvrD-like_ATP-bd"/>
</dbReference>
<evidence type="ECO:0000256" key="3">
    <source>
        <dbReference type="ARBA" id="ARBA00022806"/>
    </source>
</evidence>
<evidence type="ECO:0000256" key="2">
    <source>
        <dbReference type="ARBA" id="ARBA00022801"/>
    </source>
</evidence>
<evidence type="ECO:0000256" key="5">
    <source>
        <dbReference type="PROSITE-ProRule" id="PRU00560"/>
    </source>
</evidence>
<dbReference type="InterPro" id="IPR000212">
    <property type="entry name" value="DNA_helicase_UvrD/REP"/>
</dbReference>
<accession>A0A918ADJ9</accession>
<keyword evidence="2 5" id="KW-0378">Hydrolase</keyword>
<keyword evidence="8" id="KW-1185">Reference proteome</keyword>
<dbReference type="AlphaFoldDB" id="A0A918ADJ9"/>
<reference evidence="7" key="1">
    <citation type="journal article" date="2014" name="Int. J. Syst. Evol. Microbiol.">
        <title>Complete genome sequence of Corynebacterium casei LMG S-19264T (=DSM 44701T), isolated from a smear-ripened cheese.</title>
        <authorList>
            <consortium name="US DOE Joint Genome Institute (JGI-PGF)"/>
            <person name="Walter F."/>
            <person name="Albersmeier A."/>
            <person name="Kalinowski J."/>
            <person name="Ruckert C."/>
        </authorList>
    </citation>
    <scope>NUCLEOTIDE SEQUENCE</scope>
    <source>
        <strain evidence="7">CGMCC 4.7430</strain>
    </source>
</reference>
<dbReference type="EMBL" id="BMNK01000022">
    <property type="protein sequence ID" value="GGP16770.1"/>
    <property type="molecule type" value="Genomic_DNA"/>
</dbReference>
<organism evidence="7 8">
    <name type="scientific">Nonomuraea glycinis</name>
    <dbReference type="NCBI Taxonomy" id="2047744"/>
    <lineage>
        <taxon>Bacteria</taxon>
        <taxon>Bacillati</taxon>
        <taxon>Actinomycetota</taxon>
        <taxon>Actinomycetes</taxon>
        <taxon>Streptosporangiales</taxon>
        <taxon>Streptosporangiaceae</taxon>
        <taxon>Nonomuraea</taxon>
    </lineage>
</organism>
<dbReference type="GO" id="GO:0003677">
    <property type="term" value="F:DNA binding"/>
    <property type="evidence" value="ECO:0007669"/>
    <property type="project" value="InterPro"/>
</dbReference>
<keyword evidence="3 5" id="KW-0347">Helicase</keyword>
<feature type="domain" description="UvrD-like helicase ATP-binding" evidence="6">
    <location>
        <begin position="174"/>
        <end position="514"/>
    </location>
</feature>
<proteinExistence type="predicted"/>
<evidence type="ECO:0000313" key="8">
    <source>
        <dbReference type="Proteomes" id="UP000660745"/>
    </source>
</evidence>
<feature type="binding site" evidence="5">
    <location>
        <begin position="195"/>
        <end position="202"/>
    </location>
    <ligand>
        <name>ATP</name>
        <dbReference type="ChEBI" id="CHEBI:30616"/>
    </ligand>
</feature>
<evidence type="ECO:0000256" key="1">
    <source>
        <dbReference type="ARBA" id="ARBA00022741"/>
    </source>
</evidence>
<dbReference type="InterPro" id="IPR027417">
    <property type="entry name" value="P-loop_NTPase"/>
</dbReference>
<dbReference type="GO" id="GO:0000725">
    <property type="term" value="P:recombinational repair"/>
    <property type="evidence" value="ECO:0007669"/>
    <property type="project" value="TreeGrafter"/>
</dbReference>
<reference evidence="7" key="2">
    <citation type="submission" date="2020-09" db="EMBL/GenBank/DDBJ databases">
        <authorList>
            <person name="Sun Q."/>
            <person name="Zhou Y."/>
        </authorList>
    </citation>
    <scope>NUCLEOTIDE SEQUENCE</scope>
    <source>
        <strain evidence="7">CGMCC 4.7430</strain>
    </source>
</reference>
<gene>
    <name evidence="7" type="ORF">GCM10012278_81860</name>
</gene>
<dbReference type="Gene3D" id="3.40.50.300">
    <property type="entry name" value="P-loop containing nucleotide triphosphate hydrolases"/>
    <property type="match status" value="3"/>
</dbReference>
<dbReference type="GO" id="GO:0005829">
    <property type="term" value="C:cytosol"/>
    <property type="evidence" value="ECO:0007669"/>
    <property type="project" value="TreeGrafter"/>
</dbReference>
<dbReference type="GO" id="GO:0043138">
    <property type="term" value="F:3'-5' DNA helicase activity"/>
    <property type="evidence" value="ECO:0007669"/>
    <property type="project" value="TreeGrafter"/>
</dbReference>
<evidence type="ECO:0000313" key="7">
    <source>
        <dbReference type="EMBL" id="GGP16770.1"/>
    </source>
</evidence>
<dbReference type="GO" id="GO:0016787">
    <property type="term" value="F:hydrolase activity"/>
    <property type="evidence" value="ECO:0007669"/>
    <property type="project" value="UniProtKB-UniRule"/>
</dbReference>
<protein>
    <submittedName>
        <fullName evidence="7">DNA helicase</fullName>
    </submittedName>
</protein>
<dbReference type="Proteomes" id="UP000660745">
    <property type="component" value="Unassembled WGS sequence"/>
</dbReference>
<evidence type="ECO:0000259" key="6">
    <source>
        <dbReference type="PROSITE" id="PS51198"/>
    </source>
</evidence>